<evidence type="ECO:0000256" key="6">
    <source>
        <dbReference type="ARBA" id="ARBA00032248"/>
    </source>
</evidence>
<feature type="domain" description="Calcineurin-like phosphoesterase" evidence="9">
    <location>
        <begin position="3"/>
        <end position="142"/>
    </location>
</feature>
<proteinExistence type="inferred from homology"/>
<dbReference type="PANTHER" id="PTHR40942:SF4">
    <property type="entry name" value="CYTOCHROME C5"/>
    <property type="match status" value="1"/>
</dbReference>
<dbReference type="EMBL" id="MTEI01000007">
    <property type="protein sequence ID" value="OQW87658.1"/>
    <property type="molecule type" value="Genomic_DNA"/>
</dbReference>
<dbReference type="EC" id="3.6.1.41" evidence="3"/>
<accession>A0A1W9KT97</accession>
<evidence type="ECO:0000256" key="1">
    <source>
        <dbReference type="ARBA" id="ARBA00003413"/>
    </source>
</evidence>
<evidence type="ECO:0000256" key="4">
    <source>
        <dbReference type="ARBA" id="ARBA00022801"/>
    </source>
</evidence>
<evidence type="ECO:0000259" key="9">
    <source>
        <dbReference type="Pfam" id="PF00149"/>
    </source>
</evidence>
<dbReference type="InterPro" id="IPR004843">
    <property type="entry name" value="Calcineurin-like_PHP"/>
</dbReference>
<dbReference type="AlphaFoldDB" id="A0A1W9KT97"/>
<evidence type="ECO:0000313" key="10">
    <source>
        <dbReference type="EMBL" id="OQW87658.1"/>
    </source>
</evidence>
<evidence type="ECO:0000313" key="11">
    <source>
        <dbReference type="Proteomes" id="UP000192505"/>
    </source>
</evidence>
<evidence type="ECO:0000256" key="7">
    <source>
        <dbReference type="ARBA" id="ARBA00033210"/>
    </source>
</evidence>
<dbReference type="PIRSF" id="PIRSF000903">
    <property type="entry name" value="B5n-ttraPtase_sm"/>
    <property type="match status" value="1"/>
</dbReference>
<dbReference type="CDD" id="cd07422">
    <property type="entry name" value="MPP_ApaH"/>
    <property type="match status" value="1"/>
</dbReference>
<name>A0A1W9KT97_9BURK</name>
<comment type="similarity">
    <text evidence="2">Belongs to the Ap4A hydrolase family.</text>
</comment>
<dbReference type="Pfam" id="PF00149">
    <property type="entry name" value="Metallophos"/>
    <property type="match status" value="1"/>
</dbReference>
<dbReference type="NCBIfam" id="NF001204">
    <property type="entry name" value="PRK00166.1"/>
    <property type="match status" value="1"/>
</dbReference>
<protein>
    <recommendedName>
        <fullName evidence="3">bis(5'-nucleosyl)-tetraphosphatase (symmetrical)</fullName>
        <ecNumber evidence="3">3.6.1.41</ecNumber>
    </recommendedName>
    <alternativeName>
        <fullName evidence="6">Ap4A hydrolase</fullName>
    </alternativeName>
    <alternativeName>
        <fullName evidence="5">Diadenosine 5',5'''-P1,P4-tetraphosphate pyrophosphohydrolase</fullName>
    </alternativeName>
    <alternativeName>
        <fullName evidence="7">Diadenosine tetraphosphatase</fullName>
    </alternativeName>
</protein>
<evidence type="ECO:0000256" key="8">
    <source>
        <dbReference type="ARBA" id="ARBA00049417"/>
    </source>
</evidence>
<dbReference type="GO" id="GO:0008803">
    <property type="term" value="F:bis(5'-nucleosyl)-tetraphosphatase (symmetrical) activity"/>
    <property type="evidence" value="ECO:0007669"/>
    <property type="project" value="UniProtKB-EC"/>
</dbReference>
<comment type="catalytic activity">
    <reaction evidence="8">
        <text>P(1),P(4)-bis(5'-adenosyl) tetraphosphate + H2O = 2 ADP + 2 H(+)</text>
        <dbReference type="Rhea" id="RHEA:24252"/>
        <dbReference type="ChEBI" id="CHEBI:15377"/>
        <dbReference type="ChEBI" id="CHEBI:15378"/>
        <dbReference type="ChEBI" id="CHEBI:58141"/>
        <dbReference type="ChEBI" id="CHEBI:456216"/>
        <dbReference type="EC" id="3.6.1.41"/>
    </reaction>
</comment>
<dbReference type="PANTHER" id="PTHR40942">
    <property type="match status" value="1"/>
</dbReference>
<evidence type="ECO:0000256" key="5">
    <source>
        <dbReference type="ARBA" id="ARBA00031248"/>
    </source>
</evidence>
<dbReference type="InterPro" id="IPR004617">
    <property type="entry name" value="ApaH"/>
</dbReference>
<dbReference type="SUPFAM" id="SSF56300">
    <property type="entry name" value="Metallo-dependent phosphatases"/>
    <property type="match status" value="1"/>
</dbReference>
<gene>
    <name evidence="10" type="ORF">BWK72_12140</name>
</gene>
<dbReference type="Proteomes" id="UP000192505">
    <property type="component" value="Unassembled WGS sequence"/>
</dbReference>
<reference evidence="10 11" key="1">
    <citation type="submission" date="2017-01" db="EMBL/GenBank/DDBJ databases">
        <title>Novel large sulfur bacteria in the metagenomes of groundwater-fed chemosynthetic microbial mats in the Lake Huron basin.</title>
        <authorList>
            <person name="Sharrar A.M."/>
            <person name="Flood B.E."/>
            <person name="Bailey J.V."/>
            <person name="Jones D.S."/>
            <person name="Biddanda B."/>
            <person name="Ruberg S.A."/>
            <person name="Marcus D.N."/>
            <person name="Dick G.J."/>
        </authorList>
    </citation>
    <scope>NUCLEOTIDE SEQUENCE [LARGE SCALE GENOMIC DNA]</scope>
    <source>
        <strain evidence="10">A7</strain>
    </source>
</reference>
<dbReference type="InterPro" id="IPR029052">
    <property type="entry name" value="Metallo-depent_PP-like"/>
</dbReference>
<sequence length="283" mass="30912">MALYLIGDVQGCDGALQNLLDVISFSPSRDTLFLLGDLVNRGPDSAGVLRRLMRYGQAAQCLLGNHDLHLLATAHGARKPSRKDTLAQVLNAPDRPAMLDWLRQQRMAILLPHQNVKYLLVHAGVLPGWSATKTVALAREVEVVLRSPDLPEFLHQMYGNAPAGWHDHLTGVDRLRVIVNALTRLRFCTPAGEMEFSVSDGADAAPPGYLPWFDVPGRQSADVRVAFGHWSTLGWLDRPDVLALDTGCVWGGSLSALKLRQGPGQNTPELIQVRCPQAQKPGS</sequence>
<dbReference type="NCBIfam" id="TIGR00668">
    <property type="entry name" value="apaH"/>
    <property type="match status" value="1"/>
</dbReference>
<evidence type="ECO:0000256" key="2">
    <source>
        <dbReference type="ARBA" id="ARBA00005419"/>
    </source>
</evidence>
<comment type="function">
    <text evidence="1">Hydrolyzes diadenosine 5',5'''-P1,P4-tetraphosphate to yield ADP.</text>
</comment>
<comment type="caution">
    <text evidence="10">The sequence shown here is derived from an EMBL/GenBank/DDBJ whole genome shotgun (WGS) entry which is preliminary data.</text>
</comment>
<organism evidence="10 11">
    <name type="scientific">Rhodoferax ferrireducens</name>
    <dbReference type="NCBI Taxonomy" id="192843"/>
    <lineage>
        <taxon>Bacteria</taxon>
        <taxon>Pseudomonadati</taxon>
        <taxon>Pseudomonadota</taxon>
        <taxon>Betaproteobacteria</taxon>
        <taxon>Burkholderiales</taxon>
        <taxon>Comamonadaceae</taxon>
        <taxon>Rhodoferax</taxon>
    </lineage>
</organism>
<dbReference type="Gene3D" id="3.60.21.10">
    <property type="match status" value="1"/>
</dbReference>
<evidence type="ECO:0000256" key="3">
    <source>
        <dbReference type="ARBA" id="ARBA00012506"/>
    </source>
</evidence>
<keyword evidence="4" id="KW-0378">Hydrolase</keyword>